<feature type="coiled-coil region" evidence="1">
    <location>
        <begin position="713"/>
        <end position="740"/>
    </location>
</feature>
<evidence type="ECO:0000256" key="2">
    <source>
        <dbReference type="SAM" id="MobiDB-lite"/>
    </source>
</evidence>
<dbReference type="PANTHER" id="PTHR38394:SF1">
    <property type="entry name" value="NEUROFILAMENT LIGHT PROTEIN"/>
    <property type="match status" value="1"/>
</dbReference>
<proteinExistence type="predicted"/>
<protein>
    <recommendedName>
        <fullName evidence="5">UVR domain-containing protein</fullName>
    </recommendedName>
</protein>
<dbReference type="AlphaFoldDB" id="A0A2G5DKP3"/>
<evidence type="ECO:0000256" key="1">
    <source>
        <dbReference type="SAM" id="Coils"/>
    </source>
</evidence>
<dbReference type="EMBL" id="KZ305034">
    <property type="protein sequence ID" value="PIA44084.1"/>
    <property type="molecule type" value="Genomic_DNA"/>
</dbReference>
<dbReference type="Proteomes" id="UP000230069">
    <property type="component" value="Unassembled WGS sequence"/>
</dbReference>
<evidence type="ECO:0000313" key="3">
    <source>
        <dbReference type="EMBL" id="PIA44084.1"/>
    </source>
</evidence>
<feature type="region of interest" description="Disordered" evidence="2">
    <location>
        <begin position="192"/>
        <end position="225"/>
    </location>
</feature>
<dbReference type="InParanoid" id="A0A2G5DKP3"/>
<feature type="compositionally biased region" description="Low complexity" evidence="2">
    <location>
        <begin position="72"/>
        <end position="82"/>
    </location>
</feature>
<feature type="compositionally biased region" description="Low complexity" evidence="2">
    <location>
        <begin position="1"/>
        <end position="11"/>
    </location>
</feature>
<keyword evidence="1" id="KW-0175">Coiled coil</keyword>
<feature type="compositionally biased region" description="Basic and acidic residues" evidence="2">
    <location>
        <begin position="192"/>
        <end position="216"/>
    </location>
</feature>
<dbReference type="STRING" id="218851.A0A2G5DKP3"/>
<dbReference type="OrthoDB" id="1301563at2759"/>
<feature type="compositionally biased region" description="Pro residues" evidence="2">
    <location>
        <begin position="12"/>
        <end position="28"/>
    </location>
</feature>
<feature type="coiled-coil region" evidence="1">
    <location>
        <begin position="267"/>
        <end position="334"/>
    </location>
</feature>
<evidence type="ECO:0000313" key="4">
    <source>
        <dbReference type="Proteomes" id="UP000230069"/>
    </source>
</evidence>
<dbReference type="PANTHER" id="PTHR38394">
    <property type="entry name" value="NEUROFILAMENT LIGHT PROTEIN"/>
    <property type="match status" value="1"/>
</dbReference>
<accession>A0A2G5DKP3</accession>
<feature type="compositionally biased region" description="Low complexity" evidence="2">
    <location>
        <begin position="29"/>
        <end position="40"/>
    </location>
</feature>
<feature type="coiled-coil region" evidence="1">
    <location>
        <begin position="640"/>
        <end position="674"/>
    </location>
</feature>
<reference evidence="3 4" key="1">
    <citation type="submission" date="2017-09" db="EMBL/GenBank/DDBJ databases">
        <title>WGS assembly of Aquilegia coerulea Goldsmith.</title>
        <authorList>
            <person name="Hodges S."/>
            <person name="Kramer E."/>
            <person name="Nordborg M."/>
            <person name="Tomkins J."/>
            <person name="Borevitz J."/>
            <person name="Derieg N."/>
            <person name="Yan J."/>
            <person name="Mihaltcheva S."/>
            <person name="Hayes R.D."/>
            <person name="Rokhsar D."/>
        </authorList>
    </citation>
    <scope>NUCLEOTIDE SEQUENCE [LARGE SCALE GENOMIC DNA]</scope>
    <source>
        <strain evidence="4">cv. Goldsmith</strain>
    </source>
</reference>
<dbReference type="FunCoup" id="A0A2G5DKP3">
    <property type="interactions" value="283"/>
</dbReference>
<feature type="coiled-coil region" evidence="1">
    <location>
        <begin position="488"/>
        <end position="519"/>
    </location>
</feature>
<organism evidence="3 4">
    <name type="scientific">Aquilegia coerulea</name>
    <name type="common">Rocky mountain columbine</name>
    <dbReference type="NCBI Taxonomy" id="218851"/>
    <lineage>
        <taxon>Eukaryota</taxon>
        <taxon>Viridiplantae</taxon>
        <taxon>Streptophyta</taxon>
        <taxon>Embryophyta</taxon>
        <taxon>Tracheophyta</taxon>
        <taxon>Spermatophyta</taxon>
        <taxon>Magnoliopsida</taxon>
        <taxon>Ranunculales</taxon>
        <taxon>Ranunculaceae</taxon>
        <taxon>Thalictroideae</taxon>
        <taxon>Aquilegia</taxon>
    </lineage>
</organism>
<name>A0A2G5DKP3_AQUCA</name>
<feature type="coiled-coil region" evidence="1">
    <location>
        <begin position="565"/>
        <end position="599"/>
    </location>
</feature>
<evidence type="ECO:0008006" key="5">
    <source>
        <dbReference type="Google" id="ProtNLM"/>
    </source>
</evidence>
<sequence>MVLFTPSQLSSSPPPPSPPPLSPSPSPQPLQQQQPSSSSSTSNPLDENLFSDLTLITPIDIQTPLELKTPQSSSSSSSSSISRQVSRKKKKAGIRIGYGRDTTSLPDEPSPVFSTSLRNSQSLSTINDSQLNHDTNSIPKIVSEKTDFEDAHGEIQLPLSTMDVEVSEKNDFEDTQIETTPTSDVEVVEKSDFEDVKEESGLVSDNRDVSHDHEDEVTTSGNSTEDRLEQIKVRISEKLEGIRSLGASVSATRKEMARKRRKAVECVNSASFRYKELEKELEEACEAEDFEKAERVSESLAAAEKEKEGYMNELRDAEADCDSIELKMQEVLELQIAAEEEAVSLLEQFSKEAADNANLVLKNAEAHSFEETAEWLSSVEALEVKKMELEIESHLINDARSGLNDSIEHVIADDRAEQVILCKRRDTLREELDKLLALVRQKEAEILENDSSIQVVEKRIAEAVSGFHDVQSNIDTKYYDMQSVLSSMDSQSEALSKKKKEIDDLLSQEEKRGEELKELANVSINEAKACQELVALRKSLALPILKYREVKSRLAKTEANILEDVQILKQEISAARASLQELSSARSNIQQEITSAKQRIFFIDKRSPELEAEKRVAAAARNFKEAGRIAAEVKTLAVEKDSIQTKMDADILQLEKIEEEINDTVKNLNDKEELILLREREAAKSGCERLRLVSATAMAERSATLELGDHEEANTLLAEAEAADTEARQLQQAYNLQDEEFENEAKHLISIELIAKLGRKQLAEIATSISSSAM</sequence>
<feature type="region of interest" description="Disordered" evidence="2">
    <location>
        <begin position="64"/>
        <end position="121"/>
    </location>
</feature>
<keyword evidence="4" id="KW-1185">Reference proteome</keyword>
<gene>
    <name evidence="3" type="ORF">AQUCO_01700004v1</name>
</gene>
<feature type="compositionally biased region" description="Polar residues" evidence="2">
    <location>
        <begin position="112"/>
        <end position="121"/>
    </location>
</feature>
<feature type="region of interest" description="Disordered" evidence="2">
    <location>
        <begin position="1"/>
        <end position="51"/>
    </location>
</feature>